<keyword evidence="1" id="KW-0472">Membrane</keyword>
<proteinExistence type="predicted"/>
<dbReference type="Gene3D" id="3.30.700.10">
    <property type="entry name" value="Glycoprotein, Type 4 Pilin"/>
    <property type="match status" value="1"/>
</dbReference>
<dbReference type="PROSITE" id="PS00409">
    <property type="entry name" value="PROKAR_NTER_METHYL"/>
    <property type="match status" value="1"/>
</dbReference>
<sequence>MKSASAAGFSLIELAITILVLGIVLAFGIPAFSNFSGSYNLKGATENIGAQLRLAREKAISTGIPQTLWFKKSKCAGSDYCVDNGGGPDPKWNLPNSINYKNGPGFQDTYTMGKDGRCNTSGMVIVQDTRGNRDTVSVQMSGLVIN</sequence>
<name>A0A538SBJ5_UNCEI</name>
<dbReference type="Proteomes" id="UP000320184">
    <property type="component" value="Unassembled WGS sequence"/>
</dbReference>
<keyword evidence="1" id="KW-0812">Transmembrane</keyword>
<dbReference type="InterPro" id="IPR045584">
    <property type="entry name" value="Pilin-like"/>
</dbReference>
<evidence type="ECO:0000313" key="2">
    <source>
        <dbReference type="EMBL" id="TMQ48741.1"/>
    </source>
</evidence>
<comment type="caution">
    <text evidence="2">The sequence shown here is derived from an EMBL/GenBank/DDBJ whole genome shotgun (WGS) entry which is preliminary data.</text>
</comment>
<dbReference type="InterPro" id="IPR012902">
    <property type="entry name" value="N_methyl_site"/>
</dbReference>
<dbReference type="EMBL" id="VBOT01000134">
    <property type="protein sequence ID" value="TMQ48741.1"/>
    <property type="molecule type" value="Genomic_DNA"/>
</dbReference>
<feature type="transmembrane region" description="Helical" evidence="1">
    <location>
        <begin position="6"/>
        <end position="32"/>
    </location>
</feature>
<reference evidence="2 3" key="1">
    <citation type="journal article" date="2019" name="Nat. Microbiol.">
        <title>Mediterranean grassland soil C-N compound turnover is dependent on rainfall and depth, and is mediated by genomically divergent microorganisms.</title>
        <authorList>
            <person name="Diamond S."/>
            <person name="Andeer P.F."/>
            <person name="Li Z."/>
            <person name="Crits-Christoph A."/>
            <person name="Burstein D."/>
            <person name="Anantharaman K."/>
            <person name="Lane K.R."/>
            <person name="Thomas B.C."/>
            <person name="Pan C."/>
            <person name="Northen T.R."/>
            <person name="Banfield J.F."/>
        </authorList>
    </citation>
    <scope>NUCLEOTIDE SEQUENCE [LARGE SCALE GENOMIC DNA]</scope>
    <source>
        <strain evidence="2">WS_3</strain>
    </source>
</reference>
<dbReference type="NCBIfam" id="TIGR02532">
    <property type="entry name" value="IV_pilin_GFxxxE"/>
    <property type="match status" value="1"/>
</dbReference>
<dbReference type="AlphaFoldDB" id="A0A538SBJ5"/>
<gene>
    <name evidence="2" type="ORF">E6K73_11150</name>
</gene>
<organism evidence="2 3">
    <name type="scientific">Eiseniibacteriota bacterium</name>
    <dbReference type="NCBI Taxonomy" id="2212470"/>
    <lineage>
        <taxon>Bacteria</taxon>
        <taxon>Candidatus Eiseniibacteriota</taxon>
    </lineage>
</organism>
<protein>
    <submittedName>
        <fullName evidence="2">Prepilin-type N-terminal cleavage/methylation domain-containing protein</fullName>
    </submittedName>
</protein>
<accession>A0A538SBJ5</accession>
<keyword evidence="1" id="KW-1133">Transmembrane helix</keyword>
<dbReference type="SUPFAM" id="SSF54523">
    <property type="entry name" value="Pili subunits"/>
    <property type="match status" value="1"/>
</dbReference>
<evidence type="ECO:0000256" key="1">
    <source>
        <dbReference type="SAM" id="Phobius"/>
    </source>
</evidence>
<evidence type="ECO:0000313" key="3">
    <source>
        <dbReference type="Proteomes" id="UP000320184"/>
    </source>
</evidence>